<protein>
    <submittedName>
        <fullName evidence="2">Uncharacterized protein</fullName>
    </submittedName>
</protein>
<reference evidence="2 3" key="1">
    <citation type="submission" date="2019-02" db="EMBL/GenBank/DDBJ databases">
        <title>Deep-cultivation of Planctomycetes and their phenomic and genomic characterization uncovers novel biology.</title>
        <authorList>
            <person name="Wiegand S."/>
            <person name="Jogler M."/>
            <person name="Boedeker C."/>
            <person name="Pinto D."/>
            <person name="Vollmers J."/>
            <person name="Rivas-Marin E."/>
            <person name="Kohn T."/>
            <person name="Peeters S.H."/>
            <person name="Heuer A."/>
            <person name="Rast P."/>
            <person name="Oberbeckmann S."/>
            <person name="Bunk B."/>
            <person name="Jeske O."/>
            <person name="Meyerdierks A."/>
            <person name="Storesund J.E."/>
            <person name="Kallscheuer N."/>
            <person name="Luecker S."/>
            <person name="Lage O.M."/>
            <person name="Pohl T."/>
            <person name="Merkel B.J."/>
            <person name="Hornburger P."/>
            <person name="Mueller R.-W."/>
            <person name="Bruemmer F."/>
            <person name="Labrenz M."/>
            <person name="Spormann A.M."/>
            <person name="Op Den Camp H."/>
            <person name="Overmann J."/>
            <person name="Amann R."/>
            <person name="Jetten M.S.M."/>
            <person name="Mascher T."/>
            <person name="Medema M.H."/>
            <person name="Devos D.P."/>
            <person name="Kaster A.-K."/>
            <person name="Ovreas L."/>
            <person name="Rohde M."/>
            <person name="Galperin M.Y."/>
            <person name="Jogler C."/>
        </authorList>
    </citation>
    <scope>NUCLEOTIDE SEQUENCE [LARGE SCALE GENOMIC DNA]</scope>
    <source>
        <strain evidence="2 3">CA13</strain>
    </source>
</reference>
<feature type="transmembrane region" description="Helical" evidence="1">
    <location>
        <begin position="180"/>
        <end position="200"/>
    </location>
</feature>
<name>A0A5C5YX11_9BACT</name>
<feature type="transmembrane region" description="Helical" evidence="1">
    <location>
        <begin position="77"/>
        <end position="95"/>
    </location>
</feature>
<keyword evidence="3" id="KW-1185">Reference proteome</keyword>
<keyword evidence="1" id="KW-0472">Membrane</keyword>
<keyword evidence="1" id="KW-1133">Transmembrane helix</keyword>
<comment type="caution">
    <text evidence="2">The sequence shown here is derived from an EMBL/GenBank/DDBJ whole genome shotgun (WGS) entry which is preliminary data.</text>
</comment>
<proteinExistence type="predicted"/>
<evidence type="ECO:0000313" key="2">
    <source>
        <dbReference type="EMBL" id="TWT79087.1"/>
    </source>
</evidence>
<dbReference type="AlphaFoldDB" id="A0A5C5YX11"/>
<accession>A0A5C5YX11</accession>
<dbReference type="EMBL" id="SJPJ01000001">
    <property type="protein sequence ID" value="TWT79087.1"/>
    <property type="molecule type" value="Genomic_DNA"/>
</dbReference>
<feature type="transmembrane region" description="Helical" evidence="1">
    <location>
        <begin position="107"/>
        <end position="126"/>
    </location>
</feature>
<dbReference type="RefSeq" id="WP_146394342.1">
    <property type="nucleotide sequence ID" value="NZ_SJPJ01000001.1"/>
</dbReference>
<dbReference type="OrthoDB" id="284830at2"/>
<evidence type="ECO:0000313" key="3">
    <source>
        <dbReference type="Proteomes" id="UP000315010"/>
    </source>
</evidence>
<feature type="transmembrane region" description="Helical" evidence="1">
    <location>
        <begin position="146"/>
        <end position="168"/>
    </location>
</feature>
<dbReference type="Proteomes" id="UP000315010">
    <property type="component" value="Unassembled WGS sequence"/>
</dbReference>
<gene>
    <name evidence="2" type="ORF">CA13_04840</name>
</gene>
<organism evidence="2 3">
    <name type="scientific">Novipirellula herctigrandis</name>
    <dbReference type="NCBI Taxonomy" id="2527986"/>
    <lineage>
        <taxon>Bacteria</taxon>
        <taxon>Pseudomonadati</taxon>
        <taxon>Planctomycetota</taxon>
        <taxon>Planctomycetia</taxon>
        <taxon>Pirellulales</taxon>
        <taxon>Pirellulaceae</taxon>
        <taxon>Novipirellula</taxon>
    </lineage>
</organism>
<feature type="transmembrane region" description="Helical" evidence="1">
    <location>
        <begin position="212"/>
        <end position="232"/>
    </location>
</feature>
<sequence>MPIQVTCPKCFKRFQVSEKFAGKKGPCPSCKNTITVPDKNEEVVIHEQPDDAPKDRSGQSVLKPIARVETNVTRKGLIFTIVSVLVVFAVALGFRLAGGDSDAGPPLWAKIIGLVALAPPLVWAGYSFVYDQELEPYRGDELRNRVILSSLLLALVWIVYAFVPSYVLELDHAAEMSYTVFGIIFCVMLGIGAFIAVATFELEVIGGLTLAGLYFLTVVLLALVSGVTLAGISPAV</sequence>
<evidence type="ECO:0000256" key="1">
    <source>
        <dbReference type="SAM" id="Phobius"/>
    </source>
</evidence>
<keyword evidence="1" id="KW-0812">Transmembrane</keyword>